<dbReference type="InterPro" id="IPR015943">
    <property type="entry name" value="WD40/YVTN_repeat-like_dom_sf"/>
</dbReference>
<keyword evidence="3" id="KW-1185">Reference proteome</keyword>
<feature type="signal peptide" evidence="1">
    <location>
        <begin position="1"/>
        <end position="22"/>
    </location>
</feature>
<dbReference type="SUPFAM" id="SSF110296">
    <property type="entry name" value="Oligoxyloglucan reducing end-specific cellobiohydrolase"/>
    <property type="match status" value="2"/>
</dbReference>
<reference evidence="3" key="1">
    <citation type="submission" date="2016-10" db="EMBL/GenBank/DDBJ databases">
        <authorList>
            <person name="Varghese N."/>
            <person name="Submissions S."/>
        </authorList>
    </citation>
    <scope>NUCLEOTIDE SEQUENCE [LARGE SCALE GENOMIC DNA]</scope>
    <source>
        <strain evidence="3">DSM 17044</strain>
    </source>
</reference>
<dbReference type="Proteomes" id="UP000182719">
    <property type="component" value="Unassembled WGS sequence"/>
</dbReference>
<organism evidence="2 3">
    <name type="scientific">Stigmatella aurantiaca</name>
    <dbReference type="NCBI Taxonomy" id="41"/>
    <lineage>
        <taxon>Bacteria</taxon>
        <taxon>Pseudomonadati</taxon>
        <taxon>Myxococcota</taxon>
        <taxon>Myxococcia</taxon>
        <taxon>Myxococcales</taxon>
        <taxon>Cystobacterineae</taxon>
        <taxon>Archangiaceae</taxon>
        <taxon>Stigmatella</taxon>
    </lineage>
</organism>
<dbReference type="EMBL" id="FOAP01000009">
    <property type="protein sequence ID" value="SEL88078.1"/>
    <property type="molecule type" value="Genomic_DNA"/>
</dbReference>
<dbReference type="AlphaFoldDB" id="A0A1H7TU79"/>
<evidence type="ECO:0000313" key="2">
    <source>
        <dbReference type="EMBL" id="SEL88078.1"/>
    </source>
</evidence>
<proteinExistence type="predicted"/>
<feature type="chain" id="PRO_5010165721" evidence="1">
    <location>
        <begin position="23"/>
        <end position="595"/>
    </location>
</feature>
<evidence type="ECO:0000313" key="3">
    <source>
        <dbReference type="Proteomes" id="UP000182719"/>
    </source>
</evidence>
<keyword evidence="1" id="KW-0732">Signal</keyword>
<evidence type="ECO:0000256" key="1">
    <source>
        <dbReference type="SAM" id="SignalP"/>
    </source>
</evidence>
<dbReference type="PANTHER" id="PTHR47199">
    <property type="entry name" value="PHOTOSYSTEM II STABILITY/ASSEMBLY FACTOR HCF136, CHLOROPLASTIC"/>
    <property type="match status" value="1"/>
</dbReference>
<protein>
    <submittedName>
        <fullName evidence="2">Uncharacterized protein</fullName>
    </submittedName>
</protein>
<dbReference type="CDD" id="cd15482">
    <property type="entry name" value="Sialidase_non-viral"/>
    <property type="match status" value="1"/>
</dbReference>
<accession>A0A1H7TU79</accession>
<dbReference type="Gene3D" id="2.130.10.10">
    <property type="entry name" value="YVTN repeat-like/Quinoprotein amine dehydrogenase"/>
    <property type="match status" value="3"/>
</dbReference>
<gene>
    <name evidence="2" type="ORF">SAMN05444354_109161</name>
</gene>
<sequence length="595" mass="63844">MQPVSWTCVVLAVLLLALPALAQRPPPLPWVDLGNEELRYGLKLISKRTDEDVWALGGSGASMKVLRSADAGRSWRVDAQVSKALADVLDTRGWNDPSILVWFSPQIGLAAGSLGSRVLRTADGGMSWRSIPLAEDLFVYDVERLGSRAWLCGSSGHIFRSDDAGASWRRLKGSPFDGDDRCMDMSFLNPEKGWAVGMNGSVWATEDGGENWQRLSSPELSPFTDLGGEHPGELRHVVRLAPQVAWVQGSGGRFLTEDGGRSWTAKPKAAGEDSAALSVARTEDGRRVVSVGPLEEKAPEGLWIPLMANDGDVVSVGEDTAVVLRESELFTYALGQLVRAGPPVRKGAGALTPLEGIARKNPRAWLGWAGTQVVSSHDEGQTWFRVGRVPEQTLRAFVFLKGNAVLAESGQGSLLRSNDFGRSWAPTAEPVDGYDFAVLSGRRPVPASPFACVLTTSPASLTVHFGILGCFSPPMGMLSVSMSPDGAEFSGTLPSRRPGVPETLTFGPRGYSREEGERLIRALWEDAIFQETQIDCGSTAAHTVIIEWSCPSGPIQEGKMSLLSSVCSPFGHEGYARARGVHDTALEALKATASP</sequence>
<name>A0A1H7TU79_STIAU</name>
<dbReference type="PANTHER" id="PTHR47199:SF2">
    <property type="entry name" value="PHOTOSYSTEM II STABILITY_ASSEMBLY FACTOR HCF136, CHLOROPLASTIC"/>
    <property type="match status" value="1"/>
</dbReference>